<comment type="caution">
    <text evidence="1">The sequence shown here is derived from an EMBL/GenBank/DDBJ whole genome shotgun (WGS) entry which is preliminary data.</text>
</comment>
<name>A0ACC0VQG9_9STRA</name>
<organism evidence="1 2">
    <name type="scientific">Peronosclerospora sorghi</name>
    <dbReference type="NCBI Taxonomy" id="230839"/>
    <lineage>
        <taxon>Eukaryota</taxon>
        <taxon>Sar</taxon>
        <taxon>Stramenopiles</taxon>
        <taxon>Oomycota</taxon>
        <taxon>Peronosporomycetes</taxon>
        <taxon>Peronosporales</taxon>
        <taxon>Peronosporaceae</taxon>
        <taxon>Peronosclerospora</taxon>
    </lineage>
</organism>
<sequence>MYIVRAWRDELSGPVQFSTPCHTHRTDSWEKARVGIVPLSVCLLLGDTAVHCMYFSDCSPPFTIQLTPWMRKLNAMLVLYGQQSYSLFRLPKS</sequence>
<gene>
    <name evidence="1" type="ORF">PsorP6_003519</name>
</gene>
<reference evidence="1 2" key="1">
    <citation type="journal article" date="2022" name="bioRxiv">
        <title>The genome of the oomycete Peronosclerospora sorghi, a cosmopolitan pathogen of maize and sorghum, is inflated with dispersed pseudogenes.</title>
        <authorList>
            <person name="Fletcher K."/>
            <person name="Martin F."/>
            <person name="Isakeit T."/>
            <person name="Cavanaugh K."/>
            <person name="Magill C."/>
            <person name="Michelmore R."/>
        </authorList>
    </citation>
    <scope>NUCLEOTIDE SEQUENCE [LARGE SCALE GENOMIC DNA]</scope>
    <source>
        <strain evidence="1">P6</strain>
    </source>
</reference>
<dbReference type="EMBL" id="CM047587">
    <property type="protein sequence ID" value="KAI9908179.1"/>
    <property type="molecule type" value="Genomic_DNA"/>
</dbReference>
<keyword evidence="2" id="KW-1185">Reference proteome</keyword>
<proteinExistence type="predicted"/>
<dbReference type="Proteomes" id="UP001163321">
    <property type="component" value="Chromosome 8"/>
</dbReference>
<protein>
    <submittedName>
        <fullName evidence="1">Uncharacterized protein</fullName>
    </submittedName>
</protein>
<accession>A0ACC0VQG9</accession>
<evidence type="ECO:0000313" key="2">
    <source>
        <dbReference type="Proteomes" id="UP001163321"/>
    </source>
</evidence>
<evidence type="ECO:0000313" key="1">
    <source>
        <dbReference type="EMBL" id="KAI9908179.1"/>
    </source>
</evidence>